<dbReference type="EMBL" id="FJUY01000001">
    <property type="protein sequence ID" value="CZT14882.1"/>
    <property type="molecule type" value="Genomic_DNA"/>
</dbReference>
<keyword evidence="3" id="KW-1185">Reference proteome</keyword>
<name>A0A2D3ULH3_9PEZI</name>
<accession>A0A2D3ULH3</accession>
<dbReference type="AlphaFoldDB" id="A0A2D3ULH3"/>
<feature type="signal peptide" evidence="1">
    <location>
        <begin position="1"/>
        <end position="18"/>
    </location>
</feature>
<evidence type="ECO:0000313" key="3">
    <source>
        <dbReference type="Proteomes" id="UP000225277"/>
    </source>
</evidence>
<reference evidence="2 3" key="1">
    <citation type="submission" date="2016-03" db="EMBL/GenBank/DDBJ databases">
        <authorList>
            <person name="Ploux O."/>
        </authorList>
    </citation>
    <scope>NUCLEOTIDE SEQUENCE [LARGE SCALE GENOMIC DNA]</scope>
    <source>
        <strain evidence="2 3">URUG2</strain>
    </source>
</reference>
<dbReference type="Proteomes" id="UP000225277">
    <property type="component" value="Unassembled WGS sequence"/>
</dbReference>
<dbReference type="RefSeq" id="XP_023621779.1">
    <property type="nucleotide sequence ID" value="XM_023766011.1"/>
</dbReference>
<protein>
    <submittedName>
        <fullName evidence="2">Uncharacterized protein</fullName>
    </submittedName>
</protein>
<organism evidence="2 3">
    <name type="scientific">Ramularia collo-cygni</name>
    <dbReference type="NCBI Taxonomy" id="112498"/>
    <lineage>
        <taxon>Eukaryota</taxon>
        <taxon>Fungi</taxon>
        <taxon>Dikarya</taxon>
        <taxon>Ascomycota</taxon>
        <taxon>Pezizomycotina</taxon>
        <taxon>Dothideomycetes</taxon>
        <taxon>Dothideomycetidae</taxon>
        <taxon>Mycosphaerellales</taxon>
        <taxon>Mycosphaerellaceae</taxon>
        <taxon>Ramularia</taxon>
    </lineage>
</organism>
<evidence type="ECO:0000313" key="2">
    <source>
        <dbReference type="EMBL" id="CZT14882.1"/>
    </source>
</evidence>
<proteinExistence type="predicted"/>
<evidence type="ECO:0000256" key="1">
    <source>
        <dbReference type="SAM" id="SignalP"/>
    </source>
</evidence>
<sequence>MASTLAALTSITSFLAHAYYLTGRTYHSLPDRIPGLRNAFTVSPTRELPDLITIFGMVEGRLLCAHAAMLGGDEYLLIKQLYVANELIYEAWWKVSWLDRAVANGPGDGEDDELCEDVDDSGEEFEKWRAALPNCCGTLMLAEDEALMN</sequence>
<feature type="chain" id="PRO_5013810495" evidence="1">
    <location>
        <begin position="19"/>
        <end position="149"/>
    </location>
</feature>
<dbReference type="GeneID" id="35606602"/>
<keyword evidence="1" id="KW-0732">Signal</keyword>
<gene>
    <name evidence="2" type="ORF">RCC_12042</name>
</gene>